<keyword evidence="3" id="KW-0238">DNA-binding</keyword>
<dbReference type="AlphaFoldDB" id="A0A0F9U0P6"/>
<dbReference type="InterPro" id="IPR000847">
    <property type="entry name" value="LysR_HTH_N"/>
</dbReference>
<dbReference type="Pfam" id="PF00126">
    <property type="entry name" value="HTH_1"/>
    <property type="match status" value="1"/>
</dbReference>
<evidence type="ECO:0000313" key="6">
    <source>
        <dbReference type="EMBL" id="KKN80857.1"/>
    </source>
</evidence>
<dbReference type="Gene3D" id="1.10.10.10">
    <property type="entry name" value="Winged helix-like DNA-binding domain superfamily/Winged helix DNA-binding domain"/>
    <property type="match status" value="1"/>
</dbReference>
<dbReference type="InterPro" id="IPR036388">
    <property type="entry name" value="WH-like_DNA-bd_sf"/>
</dbReference>
<dbReference type="SUPFAM" id="SSF46785">
    <property type="entry name" value="Winged helix' DNA-binding domain"/>
    <property type="match status" value="1"/>
</dbReference>
<dbReference type="PROSITE" id="PS50931">
    <property type="entry name" value="HTH_LYSR"/>
    <property type="match status" value="1"/>
</dbReference>
<dbReference type="FunFam" id="1.10.10.10:FF:000001">
    <property type="entry name" value="LysR family transcriptional regulator"/>
    <property type="match status" value="1"/>
</dbReference>
<proteinExistence type="inferred from homology"/>
<evidence type="ECO:0000256" key="4">
    <source>
        <dbReference type="ARBA" id="ARBA00023163"/>
    </source>
</evidence>
<accession>A0A0F9U0P6</accession>
<dbReference type="CDD" id="cd08475">
    <property type="entry name" value="PBP2_CrgA_like_6"/>
    <property type="match status" value="1"/>
</dbReference>
<dbReference type="InterPro" id="IPR005119">
    <property type="entry name" value="LysR_subst-bd"/>
</dbReference>
<feature type="domain" description="HTH lysR-type" evidence="5">
    <location>
        <begin position="5"/>
        <end position="62"/>
    </location>
</feature>
<organism evidence="6">
    <name type="scientific">marine sediment metagenome</name>
    <dbReference type="NCBI Taxonomy" id="412755"/>
    <lineage>
        <taxon>unclassified sequences</taxon>
        <taxon>metagenomes</taxon>
        <taxon>ecological metagenomes</taxon>
    </lineage>
</organism>
<keyword evidence="4" id="KW-0804">Transcription</keyword>
<name>A0A0F9U0P6_9ZZZZ</name>
<evidence type="ECO:0000256" key="3">
    <source>
        <dbReference type="ARBA" id="ARBA00023125"/>
    </source>
</evidence>
<sequence length="302" mass="32860">MAQNDRLSGVQAFVETARHLSFTEAAQVLGLTKSAVGKSVSRLESRLGVKLIHRSTRRLVLTSDGEAYLAVARRALDEIGAAETFLSSGNRDIAGRLRVDAPAAWGRQVLLPILTEIVTDHPGLHLSLSFTDRIIDPVEEKMDLVIRFGETPDTSGLISRKLAEQRVPLVAAPSYIARRGAPQTPEDLSRHDCITGVRRDVPIGYRIIRAGGSPERMHITPTHEIGDGAAIVTAAIAGLGIAQMPLSLVAEALQDGRLIEVLPTFATARINIYALWPETRHLLARVRYVVDRLANKGQQGKL</sequence>
<dbReference type="PANTHER" id="PTHR30537:SF5">
    <property type="entry name" value="HTH-TYPE TRANSCRIPTIONAL ACTIVATOR TTDR-RELATED"/>
    <property type="match status" value="1"/>
</dbReference>
<dbReference type="GO" id="GO:0003700">
    <property type="term" value="F:DNA-binding transcription factor activity"/>
    <property type="evidence" value="ECO:0007669"/>
    <property type="project" value="InterPro"/>
</dbReference>
<comment type="similarity">
    <text evidence="1">Belongs to the LysR transcriptional regulatory family.</text>
</comment>
<dbReference type="Pfam" id="PF03466">
    <property type="entry name" value="LysR_substrate"/>
    <property type="match status" value="1"/>
</dbReference>
<keyword evidence="2" id="KW-0805">Transcription regulation</keyword>
<dbReference type="SUPFAM" id="SSF53850">
    <property type="entry name" value="Periplasmic binding protein-like II"/>
    <property type="match status" value="1"/>
</dbReference>
<evidence type="ECO:0000259" key="5">
    <source>
        <dbReference type="PROSITE" id="PS50931"/>
    </source>
</evidence>
<dbReference type="Gene3D" id="3.40.190.290">
    <property type="match status" value="1"/>
</dbReference>
<dbReference type="EMBL" id="LAZR01000224">
    <property type="protein sequence ID" value="KKN80857.1"/>
    <property type="molecule type" value="Genomic_DNA"/>
</dbReference>
<evidence type="ECO:0000256" key="1">
    <source>
        <dbReference type="ARBA" id="ARBA00009437"/>
    </source>
</evidence>
<protein>
    <recommendedName>
        <fullName evidence="5">HTH lysR-type domain-containing protein</fullName>
    </recommendedName>
</protein>
<evidence type="ECO:0000256" key="2">
    <source>
        <dbReference type="ARBA" id="ARBA00023015"/>
    </source>
</evidence>
<dbReference type="PRINTS" id="PR00039">
    <property type="entry name" value="HTHLYSR"/>
</dbReference>
<comment type="caution">
    <text evidence="6">The sequence shown here is derived from an EMBL/GenBank/DDBJ whole genome shotgun (WGS) entry which is preliminary data.</text>
</comment>
<reference evidence="6" key="1">
    <citation type="journal article" date="2015" name="Nature">
        <title>Complex archaea that bridge the gap between prokaryotes and eukaryotes.</title>
        <authorList>
            <person name="Spang A."/>
            <person name="Saw J.H."/>
            <person name="Jorgensen S.L."/>
            <person name="Zaremba-Niedzwiedzka K."/>
            <person name="Martijn J."/>
            <person name="Lind A.E."/>
            <person name="van Eijk R."/>
            <person name="Schleper C."/>
            <person name="Guy L."/>
            <person name="Ettema T.J."/>
        </authorList>
    </citation>
    <scope>NUCLEOTIDE SEQUENCE</scope>
</reference>
<dbReference type="GO" id="GO:0003677">
    <property type="term" value="F:DNA binding"/>
    <property type="evidence" value="ECO:0007669"/>
    <property type="project" value="UniProtKB-KW"/>
</dbReference>
<dbReference type="InterPro" id="IPR058163">
    <property type="entry name" value="LysR-type_TF_proteobact-type"/>
</dbReference>
<dbReference type="InterPro" id="IPR036390">
    <property type="entry name" value="WH_DNA-bd_sf"/>
</dbReference>
<dbReference type="PANTHER" id="PTHR30537">
    <property type="entry name" value="HTH-TYPE TRANSCRIPTIONAL REGULATOR"/>
    <property type="match status" value="1"/>
</dbReference>
<gene>
    <name evidence="6" type="ORF">LCGC14_0325210</name>
</gene>